<gene>
    <name evidence="10" type="ORF">PV09_06484</name>
</gene>
<keyword evidence="3 6" id="KW-0694">RNA-binding</keyword>
<dbReference type="Proteomes" id="UP000053259">
    <property type="component" value="Unassembled WGS sequence"/>
</dbReference>
<reference evidence="10 11" key="1">
    <citation type="submission" date="2015-01" db="EMBL/GenBank/DDBJ databases">
        <title>The Genome Sequence of Ochroconis gallopava CBS43764.</title>
        <authorList>
            <consortium name="The Broad Institute Genomics Platform"/>
            <person name="Cuomo C."/>
            <person name="de Hoog S."/>
            <person name="Gorbushina A."/>
            <person name="Stielow B."/>
            <person name="Teixiera M."/>
            <person name="Abouelleil A."/>
            <person name="Chapman S.B."/>
            <person name="Priest M."/>
            <person name="Young S.K."/>
            <person name="Wortman J."/>
            <person name="Nusbaum C."/>
            <person name="Birren B."/>
        </authorList>
    </citation>
    <scope>NUCLEOTIDE SEQUENCE [LARGE SCALE GENOMIC DNA]</scope>
    <source>
        <strain evidence="10 11">CBS 43764</strain>
    </source>
</reference>
<dbReference type="InterPro" id="IPR022801">
    <property type="entry name" value="Ribosomal_uS4"/>
</dbReference>
<evidence type="ECO:0000256" key="7">
    <source>
        <dbReference type="SAM" id="Coils"/>
    </source>
</evidence>
<keyword evidence="5" id="KW-0687">Ribonucleoprotein</keyword>
<feature type="domain" description="RNA-binding S4" evidence="9">
    <location>
        <begin position="125"/>
        <end position="200"/>
    </location>
</feature>
<feature type="region of interest" description="Disordered" evidence="8">
    <location>
        <begin position="86"/>
        <end position="105"/>
    </location>
</feature>
<keyword evidence="11" id="KW-1185">Reference proteome</keyword>
<dbReference type="SMART" id="SM00363">
    <property type="entry name" value="S4"/>
    <property type="match status" value="1"/>
</dbReference>
<keyword evidence="2 6" id="KW-0699">rRNA-binding</keyword>
<keyword evidence="7" id="KW-0175">Coiled coil</keyword>
<dbReference type="CDD" id="cd00165">
    <property type="entry name" value="S4"/>
    <property type="match status" value="1"/>
</dbReference>
<dbReference type="GO" id="GO:0019843">
    <property type="term" value="F:rRNA binding"/>
    <property type="evidence" value="ECO:0007669"/>
    <property type="project" value="UniProtKB-KW"/>
</dbReference>
<organism evidence="10 11">
    <name type="scientific">Verruconis gallopava</name>
    <dbReference type="NCBI Taxonomy" id="253628"/>
    <lineage>
        <taxon>Eukaryota</taxon>
        <taxon>Fungi</taxon>
        <taxon>Dikarya</taxon>
        <taxon>Ascomycota</taxon>
        <taxon>Pezizomycotina</taxon>
        <taxon>Dothideomycetes</taxon>
        <taxon>Pleosporomycetidae</taxon>
        <taxon>Venturiales</taxon>
        <taxon>Sympoventuriaceae</taxon>
        <taxon>Verruconis</taxon>
    </lineage>
</organism>
<dbReference type="EMBL" id="KN847550">
    <property type="protein sequence ID" value="KIW02343.1"/>
    <property type="molecule type" value="Genomic_DNA"/>
</dbReference>
<dbReference type="GO" id="GO:0003735">
    <property type="term" value="F:structural constituent of ribosome"/>
    <property type="evidence" value="ECO:0007669"/>
    <property type="project" value="TreeGrafter"/>
</dbReference>
<evidence type="ECO:0000256" key="6">
    <source>
        <dbReference type="PROSITE-ProRule" id="PRU00182"/>
    </source>
</evidence>
<evidence type="ECO:0000256" key="4">
    <source>
        <dbReference type="ARBA" id="ARBA00022980"/>
    </source>
</evidence>
<evidence type="ECO:0000256" key="3">
    <source>
        <dbReference type="ARBA" id="ARBA00022884"/>
    </source>
</evidence>
<protein>
    <recommendedName>
        <fullName evidence="9">RNA-binding S4 domain-containing protein</fullName>
    </recommendedName>
</protein>
<evidence type="ECO:0000256" key="1">
    <source>
        <dbReference type="ARBA" id="ARBA00007465"/>
    </source>
</evidence>
<dbReference type="PANTHER" id="PTHR11831:SF4">
    <property type="entry name" value="SMALL RIBOSOMAL SUBUNIT PROTEIN US4M"/>
    <property type="match status" value="1"/>
</dbReference>
<dbReference type="GeneID" id="27314457"/>
<evidence type="ECO:0000256" key="8">
    <source>
        <dbReference type="SAM" id="MobiDB-lite"/>
    </source>
</evidence>
<dbReference type="PROSITE" id="PS00632">
    <property type="entry name" value="RIBOSOMAL_S4"/>
    <property type="match status" value="1"/>
</dbReference>
<dbReference type="InterPro" id="IPR002942">
    <property type="entry name" value="S4_RNA-bd"/>
</dbReference>
<sequence>MVRKNYRELYRKGRILQSWRGINLYNLAHYRDPFLKTKTLYQQKWLAKSHSRTYHGHQVREKQWKLQFNRKIPAVVEMDIERLAKDDGSRQAAGRGTGKDDPQWMIRRRPRNTPYMSMTYWPLERRLDTAIFRALFASSIRTARQFVLHGHVKVNGRKIKHPGYLLNPGDMFSVDPEMVMYSTGMKESASTRKWIYNNLPADAPKDLLLAKPRNQKTPADEAVAEAAPEAEAGATTEVAGDSALTEEDNAAMSVNKLKAELKRLEEKISEYLRPQLGKGYVFRSRRKKRLYKLRELRRQVRAAIKASSAESDEAAAKQVKSFAARLDRSKVESDVVKKHLEQLHPPPESRAPPITHLELLKSWPNARLQDKPYLTPWVPRNWMSAFAFIPRYLEVNQNVCSAVYLRHPVARQGLAEVPSPFSKEMGLLSYHWYLRRR</sequence>
<dbReference type="RefSeq" id="XP_016212212.1">
    <property type="nucleotide sequence ID" value="XM_016360130.1"/>
</dbReference>
<feature type="coiled-coil region" evidence="7">
    <location>
        <begin position="247"/>
        <end position="274"/>
    </location>
</feature>
<dbReference type="FunCoup" id="A0A0D2A6H9">
    <property type="interactions" value="109"/>
</dbReference>
<dbReference type="PROSITE" id="PS50889">
    <property type="entry name" value="S4"/>
    <property type="match status" value="1"/>
</dbReference>
<comment type="similarity">
    <text evidence="1">Belongs to the universal ribosomal protein uS4 family.</text>
</comment>
<dbReference type="SUPFAM" id="SSF55174">
    <property type="entry name" value="Alpha-L RNA-binding motif"/>
    <property type="match status" value="1"/>
</dbReference>
<dbReference type="GO" id="GO:0005763">
    <property type="term" value="C:mitochondrial small ribosomal subunit"/>
    <property type="evidence" value="ECO:0007669"/>
    <property type="project" value="TreeGrafter"/>
</dbReference>
<dbReference type="PANTHER" id="PTHR11831">
    <property type="entry name" value="30S 40S RIBOSOMAL PROTEIN"/>
    <property type="match status" value="1"/>
</dbReference>
<accession>A0A0D2A6H9</accession>
<proteinExistence type="inferred from homology"/>
<evidence type="ECO:0000256" key="5">
    <source>
        <dbReference type="ARBA" id="ARBA00023274"/>
    </source>
</evidence>
<dbReference type="STRING" id="253628.A0A0D2A6H9"/>
<evidence type="ECO:0000256" key="2">
    <source>
        <dbReference type="ARBA" id="ARBA00022730"/>
    </source>
</evidence>
<dbReference type="VEuPathDB" id="FungiDB:PV09_06484"/>
<dbReference type="GO" id="GO:0042274">
    <property type="term" value="P:ribosomal small subunit biogenesis"/>
    <property type="evidence" value="ECO:0007669"/>
    <property type="project" value="TreeGrafter"/>
</dbReference>
<dbReference type="InterPro" id="IPR036986">
    <property type="entry name" value="S4_RNA-bd_sf"/>
</dbReference>
<dbReference type="HOGENOM" id="CLU_026386_1_0_1"/>
<dbReference type="Gene3D" id="3.10.290.10">
    <property type="entry name" value="RNA-binding S4 domain"/>
    <property type="match status" value="1"/>
</dbReference>
<evidence type="ECO:0000313" key="11">
    <source>
        <dbReference type="Proteomes" id="UP000053259"/>
    </source>
</evidence>
<feature type="region of interest" description="Disordered" evidence="8">
    <location>
        <begin position="215"/>
        <end position="234"/>
    </location>
</feature>
<name>A0A0D2A6H9_9PEZI</name>
<dbReference type="InParanoid" id="A0A0D2A6H9"/>
<dbReference type="OrthoDB" id="3356781at2759"/>
<keyword evidence="4" id="KW-0689">Ribosomal protein</keyword>
<feature type="compositionally biased region" description="Low complexity" evidence="8">
    <location>
        <begin position="220"/>
        <end position="234"/>
    </location>
</feature>
<dbReference type="Pfam" id="PF01479">
    <property type="entry name" value="S4"/>
    <property type="match status" value="1"/>
</dbReference>
<dbReference type="AlphaFoldDB" id="A0A0D2A6H9"/>
<evidence type="ECO:0000259" key="9">
    <source>
        <dbReference type="SMART" id="SM00363"/>
    </source>
</evidence>
<dbReference type="InterPro" id="IPR018079">
    <property type="entry name" value="Ribosomal_uS4_CS"/>
</dbReference>
<evidence type="ECO:0000313" key="10">
    <source>
        <dbReference type="EMBL" id="KIW02343.1"/>
    </source>
</evidence>